<dbReference type="InterPro" id="IPR018044">
    <property type="entry name" value="Peptidase_S11"/>
</dbReference>
<evidence type="ECO:0000256" key="11">
    <source>
        <dbReference type="RuleBase" id="RU004016"/>
    </source>
</evidence>
<dbReference type="Pfam" id="PF00768">
    <property type="entry name" value="Peptidase_S11"/>
    <property type="match status" value="1"/>
</dbReference>
<keyword evidence="16" id="KW-1185">Reference proteome</keyword>
<keyword evidence="15" id="KW-0121">Carboxypeptidase</keyword>
<feature type="repeat" description="Cell wall-binding" evidence="10">
    <location>
        <begin position="412"/>
        <end position="431"/>
    </location>
</feature>
<evidence type="ECO:0000256" key="9">
    <source>
        <dbReference type="PIRSR" id="PIRSR618044-2"/>
    </source>
</evidence>
<dbReference type="InterPro" id="IPR001967">
    <property type="entry name" value="Peptidase_S11_N"/>
</dbReference>
<sequence length="493" mass="53025">MRLRIWKSFLCICTSSVLALNTIAYGQPITITPLDESKVASFQPGSSNFTEAERSQGPGSSKNTVPGSKVSQTPSGDGMYQKDQGSTVSRYTNTAERGVSVNLDAGVSVQKPVVMSEGAVLMEASTGTVLFSKNGDKQFYPASITKLMTALLVAERLNLDSSVTFSAEATTNLEAGAVSINMTAGDELTVRQCLYALLLKSANEVGNALAEAVAGSNQAFAQLMNEKAASLGCTNTHFTNPHGLNDANHYTTPRDMALIARAAFNNDIVRTIASTQSYTLPKTIKNPSGLTVTMSHKMLNPKDSRYYEGAIGGKTGYTSKAGNTLVTVAERDGVRLIAVVMKSKSTHYTDTKALLDYGYELVRAGAIKAEGSLGSASLGALGNIGPGAAAHQGWVQDSYGWYYIKENGEKAANEWQTIDGISYWFDSNAYMAKGWRQIDGIWYFLRSNGAMARNQWEQVEQTGKWFYLGADGAMLVNTTTPDGYRVDENGVCQ</sequence>
<evidence type="ECO:0000256" key="8">
    <source>
        <dbReference type="PIRSR" id="PIRSR618044-1"/>
    </source>
</evidence>
<protein>
    <submittedName>
        <fullName evidence="15">D-alanyl-D-alanine carboxypeptidase</fullName>
    </submittedName>
</protein>
<feature type="binding site" evidence="9">
    <location>
        <position position="314"/>
    </location>
    <ligand>
        <name>substrate</name>
    </ligand>
</feature>
<comment type="similarity">
    <text evidence="1 11">Belongs to the peptidase S11 family.</text>
</comment>
<evidence type="ECO:0000256" key="6">
    <source>
        <dbReference type="ARBA" id="ARBA00022984"/>
    </source>
</evidence>
<keyword evidence="6" id="KW-0573">Peptidoglycan synthesis</keyword>
<dbReference type="GO" id="GO:0009252">
    <property type="term" value="P:peptidoglycan biosynthetic process"/>
    <property type="evidence" value="ECO:0007669"/>
    <property type="project" value="UniProtKB-KW"/>
</dbReference>
<dbReference type="PANTHER" id="PTHR21581:SF6">
    <property type="entry name" value="TRAFFICKING PROTEIN PARTICLE COMPLEX SUBUNIT 12"/>
    <property type="match status" value="1"/>
</dbReference>
<dbReference type="AlphaFoldDB" id="A0A7X2TBZ6"/>
<proteinExistence type="inferred from homology"/>
<evidence type="ECO:0000256" key="2">
    <source>
        <dbReference type="ARBA" id="ARBA00022729"/>
    </source>
</evidence>
<dbReference type="Pfam" id="PF01473">
    <property type="entry name" value="Choline_bind_1"/>
    <property type="match status" value="2"/>
</dbReference>
<dbReference type="GO" id="GO:0006508">
    <property type="term" value="P:proteolysis"/>
    <property type="evidence" value="ECO:0007669"/>
    <property type="project" value="InterPro"/>
</dbReference>
<feature type="domain" description="Peptidase S11 D-alanyl-D-alanine carboxypeptidase A N-terminal" evidence="14">
    <location>
        <begin position="108"/>
        <end position="344"/>
    </location>
</feature>
<evidence type="ECO:0000256" key="12">
    <source>
        <dbReference type="SAM" id="MobiDB-lite"/>
    </source>
</evidence>
<reference evidence="15 16" key="1">
    <citation type="submission" date="2019-08" db="EMBL/GenBank/DDBJ databases">
        <title>In-depth cultivation of the pig gut microbiome towards novel bacterial diversity and tailored functional studies.</title>
        <authorList>
            <person name="Wylensek D."/>
            <person name="Hitch T.C.A."/>
            <person name="Clavel T."/>
        </authorList>
    </citation>
    <scope>NUCLEOTIDE SEQUENCE [LARGE SCALE GENOMIC DNA]</scope>
    <source>
        <strain evidence="15 16">WCA-389-WT-23D1</strain>
    </source>
</reference>
<feature type="compositionally biased region" description="Polar residues" evidence="12">
    <location>
        <begin position="57"/>
        <end position="75"/>
    </location>
</feature>
<evidence type="ECO:0000313" key="16">
    <source>
        <dbReference type="Proteomes" id="UP000429958"/>
    </source>
</evidence>
<keyword evidence="3" id="KW-0677">Repeat</keyword>
<dbReference type="SUPFAM" id="SSF69360">
    <property type="entry name" value="Cell wall binding repeat"/>
    <property type="match status" value="1"/>
</dbReference>
<feature type="chain" id="PRO_5038349170" evidence="13">
    <location>
        <begin position="20"/>
        <end position="493"/>
    </location>
</feature>
<dbReference type="SUPFAM" id="SSF56601">
    <property type="entry name" value="beta-lactamase/transpeptidase-like"/>
    <property type="match status" value="1"/>
</dbReference>
<evidence type="ECO:0000256" key="7">
    <source>
        <dbReference type="ARBA" id="ARBA00023316"/>
    </source>
</evidence>
<organism evidence="15 16">
    <name type="scientific">Clostridium porci</name>
    <dbReference type="NCBI Taxonomy" id="2605778"/>
    <lineage>
        <taxon>Bacteria</taxon>
        <taxon>Bacillati</taxon>
        <taxon>Bacillota</taxon>
        <taxon>Clostridia</taxon>
        <taxon>Eubacteriales</taxon>
        <taxon>Clostridiaceae</taxon>
        <taxon>Clostridium</taxon>
    </lineage>
</organism>
<keyword evidence="5" id="KW-0133">Cell shape</keyword>
<dbReference type="InterPro" id="IPR012338">
    <property type="entry name" value="Beta-lactam/transpept-like"/>
</dbReference>
<comment type="caution">
    <text evidence="15">The sequence shown here is derived from an EMBL/GenBank/DDBJ whole genome shotgun (WGS) entry which is preliminary data.</text>
</comment>
<keyword evidence="15" id="KW-0645">Protease</keyword>
<dbReference type="PANTHER" id="PTHR21581">
    <property type="entry name" value="D-ALANYL-D-ALANINE CARBOXYPEPTIDASE"/>
    <property type="match status" value="1"/>
</dbReference>
<evidence type="ECO:0000256" key="1">
    <source>
        <dbReference type="ARBA" id="ARBA00007164"/>
    </source>
</evidence>
<evidence type="ECO:0000256" key="13">
    <source>
        <dbReference type="SAM" id="SignalP"/>
    </source>
</evidence>
<feature type="signal peptide" evidence="13">
    <location>
        <begin position="1"/>
        <end position="19"/>
    </location>
</feature>
<accession>A0A7X2TBZ6</accession>
<dbReference type="RefSeq" id="WP_154471850.1">
    <property type="nucleotide sequence ID" value="NZ_DBEWUL010000105.1"/>
</dbReference>
<feature type="active site" description="Proton acceptor" evidence="8">
    <location>
        <position position="146"/>
    </location>
</feature>
<evidence type="ECO:0000313" key="15">
    <source>
        <dbReference type="EMBL" id="MSS36429.1"/>
    </source>
</evidence>
<dbReference type="GO" id="GO:0009002">
    <property type="term" value="F:serine-type D-Ala-D-Ala carboxypeptidase activity"/>
    <property type="evidence" value="ECO:0007669"/>
    <property type="project" value="InterPro"/>
</dbReference>
<dbReference type="Gene3D" id="3.40.710.10">
    <property type="entry name" value="DD-peptidase/beta-lactamase superfamily"/>
    <property type="match status" value="1"/>
</dbReference>
<keyword evidence="7" id="KW-0961">Cell wall biogenesis/degradation</keyword>
<dbReference type="GO" id="GO:0071555">
    <property type="term" value="P:cell wall organization"/>
    <property type="evidence" value="ECO:0007669"/>
    <property type="project" value="UniProtKB-KW"/>
</dbReference>
<feature type="active site" description="Acyl-ester intermediate" evidence="8">
    <location>
        <position position="143"/>
    </location>
</feature>
<feature type="region of interest" description="Disordered" evidence="12">
    <location>
        <begin position="42"/>
        <end position="89"/>
    </location>
</feature>
<evidence type="ECO:0000256" key="3">
    <source>
        <dbReference type="ARBA" id="ARBA00022737"/>
    </source>
</evidence>
<dbReference type="PRINTS" id="PR00725">
    <property type="entry name" value="DADACBPTASE1"/>
</dbReference>
<dbReference type="Proteomes" id="UP000429958">
    <property type="component" value="Unassembled WGS sequence"/>
</dbReference>
<feature type="active site" evidence="8">
    <location>
        <position position="201"/>
    </location>
</feature>
<dbReference type="Pfam" id="PF19085">
    <property type="entry name" value="Choline_bind_2"/>
    <property type="match status" value="1"/>
</dbReference>
<dbReference type="GO" id="GO:0008360">
    <property type="term" value="P:regulation of cell shape"/>
    <property type="evidence" value="ECO:0007669"/>
    <property type="project" value="UniProtKB-KW"/>
</dbReference>
<evidence type="ECO:0000256" key="5">
    <source>
        <dbReference type="ARBA" id="ARBA00022960"/>
    </source>
</evidence>
<dbReference type="EMBL" id="VUMD01000005">
    <property type="protein sequence ID" value="MSS36429.1"/>
    <property type="molecule type" value="Genomic_DNA"/>
</dbReference>
<dbReference type="Gene3D" id="2.10.270.10">
    <property type="entry name" value="Cholin Binding"/>
    <property type="match status" value="1"/>
</dbReference>
<evidence type="ECO:0000256" key="10">
    <source>
        <dbReference type="PROSITE-ProRule" id="PRU00591"/>
    </source>
</evidence>
<evidence type="ECO:0000256" key="4">
    <source>
        <dbReference type="ARBA" id="ARBA00022801"/>
    </source>
</evidence>
<dbReference type="PROSITE" id="PS51170">
    <property type="entry name" value="CW"/>
    <property type="match status" value="2"/>
</dbReference>
<name>A0A7X2TBZ6_9CLOT</name>
<keyword evidence="2 13" id="KW-0732">Signal</keyword>
<keyword evidence="4" id="KW-0378">Hydrolase</keyword>
<feature type="repeat" description="Cell wall-binding" evidence="10">
    <location>
        <begin position="432"/>
        <end position="451"/>
    </location>
</feature>
<dbReference type="InterPro" id="IPR018337">
    <property type="entry name" value="Cell_wall/Cho-bd_repeat"/>
</dbReference>
<gene>
    <name evidence="15" type="ORF">FYJ39_07575</name>
</gene>
<evidence type="ECO:0000259" key="14">
    <source>
        <dbReference type="Pfam" id="PF00768"/>
    </source>
</evidence>